<accession>A0A0P1EYK4</accession>
<dbReference type="RefSeq" id="WP_058123266.1">
    <property type="nucleotide sequence ID" value="NZ_CYRX01000025.1"/>
</dbReference>
<evidence type="ECO:0000313" key="3">
    <source>
        <dbReference type="Proteomes" id="UP000051298"/>
    </source>
</evidence>
<proteinExistence type="predicted"/>
<evidence type="ECO:0008006" key="4">
    <source>
        <dbReference type="Google" id="ProtNLM"/>
    </source>
</evidence>
<name>A0A0P1EYK4_9RHOB</name>
<sequence>MTNEDEKPRGNTLTVNQVAALCGRSTQWVHQLVKDGFVQKQGKNQYTLVSVVRGVIAYYEDLQSKSSKTVAASRATEARTREIELRIAERRRELIAVEDARAVVLEFGAIVKSEFGALPARYTREMTERRKLEQEVNGSFERISAAARRSEAALADPERDLSAKSEA</sequence>
<dbReference type="AlphaFoldDB" id="A0A0P1EYK4"/>
<dbReference type="EMBL" id="CYRX01000025">
    <property type="protein sequence ID" value="CUH60244.1"/>
    <property type="molecule type" value="Genomic_DNA"/>
</dbReference>
<dbReference type="Proteomes" id="UP000051298">
    <property type="component" value="Unassembled WGS sequence"/>
</dbReference>
<feature type="compositionally biased region" description="Basic and acidic residues" evidence="1">
    <location>
        <begin position="148"/>
        <end position="167"/>
    </location>
</feature>
<evidence type="ECO:0000256" key="1">
    <source>
        <dbReference type="SAM" id="MobiDB-lite"/>
    </source>
</evidence>
<feature type="region of interest" description="Disordered" evidence="1">
    <location>
        <begin position="147"/>
        <end position="167"/>
    </location>
</feature>
<reference evidence="2 3" key="1">
    <citation type="submission" date="2015-09" db="EMBL/GenBank/DDBJ databases">
        <authorList>
            <consortium name="Swine Surveillance"/>
        </authorList>
    </citation>
    <scope>NUCLEOTIDE SEQUENCE [LARGE SCALE GENOMIC DNA]</scope>
    <source>
        <strain evidence="2 3">CECT 5294</strain>
    </source>
</reference>
<protein>
    <recommendedName>
        <fullName evidence="4">Phage DNA packaging protein Nu1</fullName>
    </recommendedName>
</protein>
<organism evidence="2 3">
    <name type="scientific">Thalassobacter stenotrophicus</name>
    <dbReference type="NCBI Taxonomy" id="266809"/>
    <lineage>
        <taxon>Bacteria</taxon>
        <taxon>Pseudomonadati</taxon>
        <taxon>Pseudomonadota</taxon>
        <taxon>Alphaproteobacteria</taxon>
        <taxon>Rhodobacterales</taxon>
        <taxon>Roseobacteraceae</taxon>
        <taxon>Thalassobacter</taxon>
    </lineage>
</organism>
<evidence type="ECO:0000313" key="2">
    <source>
        <dbReference type="EMBL" id="CUH60244.1"/>
    </source>
</evidence>
<gene>
    <name evidence="2" type="ORF">THS5294_01533</name>
</gene>